<reference key="2">
    <citation type="submission" date="2011-10" db="EMBL/GenBank/DDBJ databases">
        <title>The genome and transcriptome sequence of Clonorchis sinensis provide insights into the carcinogenic liver fluke.</title>
        <authorList>
            <person name="Wang X."/>
            <person name="Huang Y."/>
            <person name="Chen W."/>
            <person name="Liu H."/>
            <person name="Guo L."/>
            <person name="Chen Y."/>
            <person name="Luo F."/>
            <person name="Zhou W."/>
            <person name="Sun J."/>
            <person name="Mao Q."/>
            <person name="Liang P."/>
            <person name="Zhou C."/>
            <person name="Tian Y."/>
            <person name="Men J."/>
            <person name="Lv X."/>
            <person name="Huang L."/>
            <person name="Zhou J."/>
            <person name="Hu Y."/>
            <person name="Li R."/>
            <person name="Zhang F."/>
            <person name="Lei H."/>
            <person name="Li X."/>
            <person name="Hu X."/>
            <person name="Liang C."/>
            <person name="Xu J."/>
            <person name="Wu Z."/>
            <person name="Yu X."/>
        </authorList>
    </citation>
    <scope>NUCLEOTIDE SEQUENCE</scope>
    <source>
        <strain>Henan</strain>
    </source>
</reference>
<gene>
    <name evidence="2" type="ORF">CLF_112991</name>
</gene>
<dbReference type="Pfam" id="PF21056">
    <property type="entry name" value="ZSWIM1-3_RNaseH-like"/>
    <property type="match status" value="1"/>
</dbReference>
<dbReference type="AlphaFoldDB" id="G7YXE9"/>
<evidence type="ECO:0000313" key="2">
    <source>
        <dbReference type="EMBL" id="GAA57629.1"/>
    </source>
</evidence>
<dbReference type="InterPro" id="IPR048324">
    <property type="entry name" value="ZSWIM1-3_RNaseH-like"/>
</dbReference>
<protein>
    <recommendedName>
        <fullName evidence="1">ZSWIM1/3 RNaseH-like domain-containing protein</fullName>
    </recommendedName>
</protein>
<dbReference type="EMBL" id="DF144906">
    <property type="protein sequence ID" value="GAA57629.1"/>
    <property type="molecule type" value="Genomic_DNA"/>
</dbReference>
<accession>G7YXE9</accession>
<feature type="domain" description="ZSWIM1/3 RNaseH-like" evidence="1">
    <location>
        <begin position="24"/>
        <end position="97"/>
    </location>
</feature>
<name>G7YXE9_CLOSI</name>
<keyword evidence="3" id="KW-1185">Reference proteome</keyword>
<sequence length="386" mass="44400">FLAWFAKARRITKPSILQKPNIAHCKFRGLYKLYTFLITDSTGIGRPVMYAFVDSQKFAPMRELFGLFKEMMGEHYPVRTFVMDKLAVQMRAARVVFGHDVMLCYFHIRKAIEKHVWIIYYPCIFGYRRTLILHLNPDGGLGPGFCVLYDRPTTASDRWCATDRVSYHADCCDGEPYMLCGDALQACPKASGPSKKRIGVLATRSAKGASYDVDLDRSAESQHSVSRKFVFVRVFGSKKELLNSHETLSSKTLEQLYCNDHVWHFILAGDFNAPNAYWMKSQHMGSAYLLEFDYQPQKHIIYEFYLRRYCDVAVIHGFTDFCTGSRPSPKFPGLVLFLSFSVCRSPERRKRKKGVALLFMFSAWGNMLASARNRVNKCLIVFRAEF</sequence>
<reference evidence="2" key="1">
    <citation type="journal article" date="2011" name="Genome Biol.">
        <title>The draft genome of the carcinogenic human liver fluke Clonorchis sinensis.</title>
        <authorList>
            <person name="Wang X."/>
            <person name="Chen W."/>
            <person name="Huang Y."/>
            <person name="Sun J."/>
            <person name="Men J."/>
            <person name="Liu H."/>
            <person name="Luo F."/>
            <person name="Guo L."/>
            <person name="Lv X."/>
            <person name="Deng C."/>
            <person name="Zhou C."/>
            <person name="Fan Y."/>
            <person name="Li X."/>
            <person name="Huang L."/>
            <person name="Hu Y."/>
            <person name="Liang C."/>
            <person name="Hu X."/>
            <person name="Xu J."/>
            <person name="Yu X."/>
        </authorList>
    </citation>
    <scope>NUCLEOTIDE SEQUENCE [LARGE SCALE GENOMIC DNA]</scope>
    <source>
        <strain evidence="2">Henan</strain>
    </source>
</reference>
<feature type="non-terminal residue" evidence="2">
    <location>
        <position position="1"/>
    </location>
</feature>
<organism evidence="2 3">
    <name type="scientific">Clonorchis sinensis</name>
    <name type="common">Chinese liver fluke</name>
    <dbReference type="NCBI Taxonomy" id="79923"/>
    <lineage>
        <taxon>Eukaryota</taxon>
        <taxon>Metazoa</taxon>
        <taxon>Spiralia</taxon>
        <taxon>Lophotrochozoa</taxon>
        <taxon>Platyhelminthes</taxon>
        <taxon>Trematoda</taxon>
        <taxon>Digenea</taxon>
        <taxon>Opisthorchiida</taxon>
        <taxon>Opisthorchiata</taxon>
        <taxon>Opisthorchiidae</taxon>
        <taxon>Clonorchis</taxon>
    </lineage>
</organism>
<dbReference type="Proteomes" id="UP000008909">
    <property type="component" value="Unassembled WGS sequence"/>
</dbReference>
<evidence type="ECO:0000313" key="3">
    <source>
        <dbReference type="Proteomes" id="UP000008909"/>
    </source>
</evidence>
<evidence type="ECO:0000259" key="1">
    <source>
        <dbReference type="Pfam" id="PF21056"/>
    </source>
</evidence>
<proteinExistence type="predicted"/>